<evidence type="ECO:0000313" key="2">
    <source>
        <dbReference type="EMBL" id="MCI13787.1"/>
    </source>
</evidence>
<organism evidence="2 3">
    <name type="scientific">Trifolium medium</name>
    <dbReference type="NCBI Taxonomy" id="97028"/>
    <lineage>
        <taxon>Eukaryota</taxon>
        <taxon>Viridiplantae</taxon>
        <taxon>Streptophyta</taxon>
        <taxon>Embryophyta</taxon>
        <taxon>Tracheophyta</taxon>
        <taxon>Spermatophyta</taxon>
        <taxon>Magnoliopsida</taxon>
        <taxon>eudicotyledons</taxon>
        <taxon>Gunneridae</taxon>
        <taxon>Pentapetalae</taxon>
        <taxon>rosids</taxon>
        <taxon>fabids</taxon>
        <taxon>Fabales</taxon>
        <taxon>Fabaceae</taxon>
        <taxon>Papilionoideae</taxon>
        <taxon>50 kb inversion clade</taxon>
        <taxon>NPAAA clade</taxon>
        <taxon>Hologalegina</taxon>
        <taxon>IRL clade</taxon>
        <taxon>Trifolieae</taxon>
        <taxon>Trifolium</taxon>
    </lineage>
</organism>
<feature type="region of interest" description="Disordered" evidence="1">
    <location>
        <begin position="185"/>
        <end position="210"/>
    </location>
</feature>
<dbReference type="EMBL" id="LXQA010089585">
    <property type="protein sequence ID" value="MCI13787.1"/>
    <property type="molecule type" value="Genomic_DNA"/>
</dbReference>
<evidence type="ECO:0000256" key="1">
    <source>
        <dbReference type="SAM" id="MobiDB-lite"/>
    </source>
</evidence>
<dbReference type="AlphaFoldDB" id="A0A392PQ67"/>
<dbReference type="Proteomes" id="UP000265520">
    <property type="component" value="Unassembled WGS sequence"/>
</dbReference>
<reference evidence="2 3" key="1">
    <citation type="journal article" date="2018" name="Front. Plant Sci.">
        <title>Red Clover (Trifolium pratense) and Zigzag Clover (T. medium) - A Picture of Genomic Similarities and Differences.</title>
        <authorList>
            <person name="Dluhosova J."/>
            <person name="Istvanek J."/>
            <person name="Nedelnik J."/>
            <person name="Repkova J."/>
        </authorList>
    </citation>
    <scope>NUCLEOTIDE SEQUENCE [LARGE SCALE GENOMIC DNA]</scope>
    <source>
        <strain evidence="3">cv. 10/8</strain>
        <tissue evidence="2">Leaf</tissue>
    </source>
</reference>
<proteinExistence type="predicted"/>
<protein>
    <submittedName>
        <fullName evidence="2">Uncharacterized protein</fullName>
    </submittedName>
</protein>
<sequence>MYHHLMEPKNNRSLIWTALEWYSPLERWRKELEKALAELYKRKLMAEIKGFQTIFILHKPYQTDQRTNLLISKPQATLWETIDGYPIHPKIIQELRDFMSLINFHDPNKPMIQTTCISHSNLPPPWQPAELGESSNTGKQDVTMTDAEYEIEWQKNNPEDTATENPNEEALFHYLDPQMEALFHYPPGHDPGYLSDQNLSPSHEPIGKKH</sequence>
<keyword evidence="3" id="KW-1185">Reference proteome</keyword>
<evidence type="ECO:0000313" key="3">
    <source>
        <dbReference type="Proteomes" id="UP000265520"/>
    </source>
</evidence>
<accession>A0A392PQ67</accession>
<name>A0A392PQ67_9FABA</name>
<comment type="caution">
    <text evidence="2">The sequence shown here is derived from an EMBL/GenBank/DDBJ whole genome shotgun (WGS) entry which is preliminary data.</text>
</comment>